<protein>
    <submittedName>
        <fullName evidence="1">Uncharacterized protein</fullName>
    </submittedName>
</protein>
<accession>A0A8S5LVV0</accession>
<dbReference type="EMBL" id="BK014748">
    <property type="protein sequence ID" value="DAD73915.1"/>
    <property type="molecule type" value="Genomic_DNA"/>
</dbReference>
<name>A0A8S5LVV0_9CAUD</name>
<organism evidence="1">
    <name type="scientific">Siphoviridae sp. ctFn287</name>
    <dbReference type="NCBI Taxonomy" id="2826215"/>
    <lineage>
        <taxon>Viruses</taxon>
        <taxon>Duplodnaviria</taxon>
        <taxon>Heunggongvirae</taxon>
        <taxon>Uroviricota</taxon>
        <taxon>Caudoviricetes</taxon>
    </lineage>
</organism>
<proteinExistence type="predicted"/>
<sequence length="108" mass="12432">MIEEIRKMLCNDDEDAARYALNYLGCPTFIDRTNDIKSHKAMSVLSIKKVIFNKPATIILWENGDKTIVKCQDGDAYDKEKGFALAVMKYVFGNKSKYNDIIKKFIKE</sequence>
<reference evidence="1" key="1">
    <citation type="journal article" date="2021" name="Proc. Natl. Acad. Sci. U.S.A.">
        <title>A Catalog of Tens of Thousands of Viruses from Human Metagenomes Reveals Hidden Associations with Chronic Diseases.</title>
        <authorList>
            <person name="Tisza M.J."/>
            <person name="Buck C.B."/>
        </authorList>
    </citation>
    <scope>NUCLEOTIDE SEQUENCE</scope>
    <source>
        <strain evidence="1">CtFn287</strain>
    </source>
</reference>
<evidence type="ECO:0000313" key="1">
    <source>
        <dbReference type="EMBL" id="DAD73915.1"/>
    </source>
</evidence>